<keyword evidence="1" id="KW-1133">Transmembrane helix</keyword>
<comment type="caution">
    <text evidence="2">The sequence shown here is derived from an EMBL/GenBank/DDBJ whole genome shotgun (WGS) entry which is preliminary data.</text>
</comment>
<reference evidence="3" key="1">
    <citation type="submission" date="2017-09" db="EMBL/GenBank/DDBJ databases">
        <title>Depth-based differentiation of microbial function through sediment-hosted aquifers and enrichment of novel symbionts in the deep terrestrial subsurface.</title>
        <authorList>
            <person name="Probst A.J."/>
            <person name="Ladd B."/>
            <person name="Jarett J.K."/>
            <person name="Geller-Mcgrath D.E."/>
            <person name="Sieber C.M.K."/>
            <person name="Emerson J.B."/>
            <person name="Anantharaman K."/>
            <person name="Thomas B.C."/>
            <person name="Malmstrom R."/>
            <person name="Stieglmeier M."/>
            <person name="Klingl A."/>
            <person name="Woyke T."/>
            <person name="Ryan C.M."/>
            <person name="Banfield J.F."/>
        </authorList>
    </citation>
    <scope>NUCLEOTIDE SEQUENCE [LARGE SCALE GENOMIC DNA]</scope>
</reference>
<accession>A0A2M7SF50</accession>
<evidence type="ECO:0000313" key="3">
    <source>
        <dbReference type="Proteomes" id="UP000229307"/>
    </source>
</evidence>
<evidence type="ECO:0000256" key="1">
    <source>
        <dbReference type="SAM" id="Phobius"/>
    </source>
</evidence>
<keyword evidence="1" id="KW-0812">Transmembrane</keyword>
<organism evidence="2 3">
    <name type="scientific">Candidatus Desantisbacteria bacterium CG_4_10_14_0_8_um_filter_48_22</name>
    <dbReference type="NCBI Taxonomy" id="1974543"/>
    <lineage>
        <taxon>Bacteria</taxon>
        <taxon>Candidatus Desantisiibacteriota</taxon>
    </lineage>
</organism>
<keyword evidence="1" id="KW-0472">Membrane</keyword>
<protein>
    <submittedName>
        <fullName evidence="2">Uncharacterized protein</fullName>
    </submittedName>
</protein>
<gene>
    <name evidence="2" type="ORF">COY52_00970</name>
</gene>
<name>A0A2M7SF50_9BACT</name>
<feature type="transmembrane region" description="Helical" evidence="1">
    <location>
        <begin position="41"/>
        <end position="60"/>
    </location>
</feature>
<proteinExistence type="predicted"/>
<evidence type="ECO:0000313" key="2">
    <source>
        <dbReference type="EMBL" id="PIZ18162.1"/>
    </source>
</evidence>
<dbReference type="AlphaFoldDB" id="A0A2M7SF50"/>
<sequence length="61" mass="6834">MDNNGERAEITSKPKHIWRNFSLLLLIVVLTGFLAHSRNMSFSQVLAISLFTATVLGTLLF</sequence>
<dbReference type="EMBL" id="PFMR01000031">
    <property type="protein sequence ID" value="PIZ18162.1"/>
    <property type="molecule type" value="Genomic_DNA"/>
</dbReference>
<dbReference type="Proteomes" id="UP000229307">
    <property type="component" value="Unassembled WGS sequence"/>
</dbReference>
<feature type="transmembrane region" description="Helical" evidence="1">
    <location>
        <begin position="17"/>
        <end position="35"/>
    </location>
</feature>